<dbReference type="GO" id="GO:0005634">
    <property type="term" value="C:nucleus"/>
    <property type="evidence" value="ECO:0007669"/>
    <property type="project" value="UniProtKB-ARBA"/>
</dbReference>
<keyword evidence="2" id="KW-0548">Nucleotidyltransferase</keyword>
<dbReference type="InterPro" id="IPR041373">
    <property type="entry name" value="RT_RNaseH"/>
</dbReference>
<dbReference type="InterPro" id="IPR043502">
    <property type="entry name" value="DNA/RNA_pol_sf"/>
</dbReference>
<organism evidence="9 10">
    <name type="scientific">Austropuccinia psidii MF-1</name>
    <dbReference type="NCBI Taxonomy" id="1389203"/>
    <lineage>
        <taxon>Eukaryota</taxon>
        <taxon>Fungi</taxon>
        <taxon>Dikarya</taxon>
        <taxon>Basidiomycota</taxon>
        <taxon>Pucciniomycotina</taxon>
        <taxon>Pucciniomycetes</taxon>
        <taxon>Pucciniales</taxon>
        <taxon>Sphaerophragmiaceae</taxon>
        <taxon>Austropuccinia</taxon>
    </lineage>
</organism>
<evidence type="ECO:0000256" key="1">
    <source>
        <dbReference type="ARBA" id="ARBA00022679"/>
    </source>
</evidence>
<accession>A0A9Q3HU97</accession>
<keyword evidence="6" id="KW-0694">RNA-binding</keyword>
<dbReference type="SUPFAM" id="SSF56672">
    <property type="entry name" value="DNA/RNA polymerases"/>
    <property type="match status" value="1"/>
</dbReference>
<keyword evidence="1" id="KW-0808">Transferase</keyword>
<keyword evidence="3" id="KW-0540">Nuclease</keyword>
<evidence type="ECO:0000313" key="10">
    <source>
        <dbReference type="Proteomes" id="UP000765509"/>
    </source>
</evidence>
<protein>
    <recommendedName>
        <fullName evidence="8">Integrase catalytic domain-containing protein</fullName>
    </recommendedName>
</protein>
<dbReference type="InterPro" id="IPR001584">
    <property type="entry name" value="Integrase_cat-core"/>
</dbReference>
<dbReference type="GO" id="GO:0015074">
    <property type="term" value="P:DNA integration"/>
    <property type="evidence" value="ECO:0007669"/>
    <property type="project" value="InterPro"/>
</dbReference>
<dbReference type="PROSITE" id="PS50994">
    <property type="entry name" value="INTEGRASE"/>
    <property type="match status" value="1"/>
</dbReference>
<name>A0A9Q3HU97_9BASI</name>
<keyword evidence="5" id="KW-0378">Hydrolase</keyword>
<dbReference type="CDD" id="cd09274">
    <property type="entry name" value="RNase_HI_RT_Ty3"/>
    <property type="match status" value="1"/>
</dbReference>
<evidence type="ECO:0000256" key="4">
    <source>
        <dbReference type="ARBA" id="ARBA00022759"/>
    </source>
</evidence>
<evidence type="ECO:0000256" key="6">
    <source>
        <dbReference type="ARBA" id="ARBA00022884"/>
    </source>
</evidence>
<evidence type="ECO:0000256" key="3">
    <source>
        <dbReference type="ARBA" id="ARBA00022722"/>
    </source>
</evidence>
<gene>
    <name evidence="9" type="ORF">O181_055094</name>
</gene>
<dbReference type="Gene3D" id="3.30.420.10">
    <property type="entry name" value="Ribonuclease H-like superfamily/Ribonuclease H"/>
    <property type="match status" value="1"/>
</dbReference>
<dbReference type="InterPro" id="IPR043128">
    <property type="entry name" value="Rev_trsase/Diguanyl_cyclase"/>
</dbReference>
<dbReference type="PANTHER" id="PTHR37984">
    <property type="entry name" value="PROTEIN CBG26694"/>
    <property type="match status" value="1"/>
</dbReference>
<dbReference type="GO" id="GO:0016787">
    <property type="term" value="F:hydrolase activity"/>
    <property type="evidence" value="ECO:0007669"/>
    <property type="project" value="UniProtKB-KW"/>
</dbReference>
<keyword evidence="7" id="KW-0695">RNA-directed DNA polymerase</keyword>
<evidence type="ECO:0000313" key="9">
    <source>
        <dbReference type="EMBL" id="MBW0515379.1"/>
    </source>
</evidence>
<dbReference type="Gene3D" id="3.10.10.10">
    <property type="entry name" value="HIV Type 1 Reverse Transcriptase, subunit A, domain 1"/>
    <property type="match status" value="1"/>
</dbReference>
<keyword evidence="10" id="KW-1185">Reference proteome</keyword>
<evidence type="ECO:0000256" key="5">
    <source>
        <dbReference type="ARBA" id="ARBA00022801"/>
    </source>
</evidence>
<reference evidence="9" key="1">
    <citation type="submission" date="2021-03" db="EMBL/GenBank/DDBJ databases">
        <title>Draft genome sequence of rust myrtle Austropuccinia psidii MF-1, a brazilian biotype.</title>
        <authorList>
            <person name="Quecine M.C."/>
            <person name="Pachon D.M.R."/>
            <person name="Bonatelli M.L."/>
            <person name="Correr F.H."/>
            <person name="Franceschini L.M."/>
            <person name="Leite T.F."/>
            <person name="Margarido G.R.A."/>
            <person name="Almeida C.A."/>
            <person name="Ferrarezi J.A."/>
            <person name="Labate C.A."/>
        </authorList>
    </citation>
    <scope>NUCLEOTIDE SEQUENCE</scope>
    <source>
        <strain evidence="9">MF-1</strain>
    </source>
</reference>
<dbReference type="AlphaFoldDB" id="A0A9Q3HU97"/>
<dbReference type="PANTHER" id="PTHR37984:SF5">
    <property type="entry name" value="PROTEIN NYNRIN-LIKE"/>
    <property type="match status" value="1"/>
</dbReference>
<dbReference type="Proteomes" id="UP000765509">
    <property type="component" value="Unassembled WGS sequence"/>
</dbReference>
<dbReference type="GO" id="GO:0003964">
    <property type="term" value="F:RNA-directed DNA polymerase activity"/>
    <property type="evidence" value="ECO:0007669"/>
    <property type="project" value="UniProtKB-KW"/>
</dbReference>
<dbReference type="Pfam" id="PF17921">
    <property type="entry name" value="Integrase_H2C2"/>
    <property type="match status" value="1"/>
</dbReference>
<dbReference type="SUPFAM" id="SSF53098">
    <property type="entry name" value="Ribonuclease H-like"/>
    <property type="match status" value="1"/>
</dbReference>
<evidence type="ECO:0000256" key="7">
    <source>
        <dbReference type="ARBA" id="ARBA00022918"/>
    </source>
</evidence>
<dbReference type="GO" id="GO:0003723">
    <property type="term" value="F:RNA binding"/>
    <property type="evidence" value="ECO:0007669"/>
    <property type="project" value="UniProtKB-KW"/>
</dbReference>
<dbReference type="Pfam" id="PF17917">
    <property type="entry name" value="RT_RNaseH"/>
    <property type="match status" value="1"/>
</dbReference>
<evidence type="ECO:0000256" key="2">
    <source>
        <dbReference type="ARBA" id="ARBA00022695"/>
    </source>
</evidence>
<dbReference type="InterPro" id="IPR050951">
    <property type="entry name" value="Retrovirus_Pol_polyprotein"/>
</dbReference>
<proteinExistence type="predicted"/>
<sequence>MLNVERPYPPLLRRPAYPVSPRAIEALESHIDELVKLGVLRKVGQNEELELTTPVIITWHNDKSRMNVLTTHSRKLLRIIAHCGIYEYLRMPFGIENEPFHYPRMMNTIFPHELSEGWLIIYIDEIIICSETWQFHLERLSLVLIKMKTSLKECNFWFHELKALGHVVSQLSLGVNKNKVASVLLKQMPQNKKEMMSFLGFSSYYRQHLKDFAIHAKSLYQICDQQTVFEMTQERIQAYEKIKYSLTNAPLLLMPDWKTLFKMYIDACGPGLGAPLHQFQIVNDKPDEGPICFISRQIKPTEVRYGASQMECLCVLWALEKLHYYLDGSVFEIITDCNAVKSLLNMKTPNRHILRWQIAIKEYRGNMTIVHKAGNIHKNADGLSRWELSNTPDNPAYAPTSAEPQIPIEGINITDVGTEFFEEVRESYKQGKNCHILTALHDKDCKDASLASSWDDIWKTSYDNRILHLFDGILYHRSKHTSVMVLFSRMLINTILLKFHDNIDSGHLSEDRTMERINTCAWWPSWRKDVVEYCHSCDRCHNSNIATGKRFGLIIHIQEPSTPWVVFCMDWVTSLPPVGDKGYNACLIIVDRYSKTPIFLPCHKDDKAMDTALLIWNRVISHTGLFKNIMSDRDPKFESALWTNLNKLLGTKLSFSTAHHPQTDGPAEKMIQTLEDMIRRFCAYGLEFNYSDGFTNDWCTLIPAMEFAYKTSIHALTGNTPEILEKGWNPKFTVDTLKKDLVDIHPTASSFNLLLYKVRHHAKQM</sequence>
<evidence type="ECO:0000259" key="8">
    <source>
        <dbReference type="PROSITE" id="PS50994"/>
    </source>
</evidence>
<dbReference type="Gene3D" id="1.10.340.70">
    <property type="match status" value="1"/>
</dbReference>
<keyword evidence="4" id="KW-0255">Endonuclease</keyword>
<dbReference type="EMBL" id="AVOT02024598">
    <property type="protein sequence ID" value="MBW0515379.1"/>
    <property type="molecule type" value="Genomic_DNA"/>
</dbReference>
<dbReference type="OrthoDB" id="2595244at2759"/>
<comment type="caution">
    <text evidence="9">The sequence shown here is derived from an EMBL/GenBank/DDBJ whole genome shotgun (WGS) entry which is preliminary data.</text>
</comment>
<dbReference type="GO" id="GO:0004519">
    <property type="term" value="F:endonuclease activity"/>
    <property type="evidence" value="ECO:0007669"/>
    <property type="project" value="UniProtKB-KW"/>
</dbReference>
<dbReference type="Gene3D" id="3.30.70.270">
    <property type="match status" value="2"/>
</dbReference>
<dbReference type="InterPro" id="IPR012337">
    <property type="entry name" value="RNaseH-like_sf"/>
</dbReference>
<dbReference type="InterPro" id="IPR036397">
    <property type="entry name" value="RNaseH_sf"/>
</dbReference>
<feature type="domain" description="Integrase catalytic" evidence="8">
    <location>
        <begin position="559"/>
        <end position="729"/>
    </location>
</feature>
<dbReference type="InterPro" id="IPR041588">
    <property type="entry name" value="Integrase_H2C2"/>
</dbReference>